<proteinExistence type="predicted"/>
<dbReference type="RefSeq" id="XP_028472126.1">
    <property type="nucleotide sequence ID" value="XM_028619553.1"/>
</dbReference>
<protein>
    <submittedName>
        <fullName evidence="2">Uncharacterized protein</fullName>
    </submittedName>
</protein>
<sequence>MTHNNNSNNNNAPYLATTSQPVAIPLAPVPAPTYPTRFGVSPTHDGVYYPEDDESGGSFPPAIKARLDAAAPNHPTASPQAHDGVVYPGQEAADEPTVEHHSEPAHLTADAQPGLHKKGHHEPTRDGGVGGAGDEHSHTGQGHDSVHYIEGERGCNFAPKV</sequence>
<evidence type="ECO:0000313" key="2">
    <source>
        <dbReference type="EMBL" id="RSH76979.1"/>
    </source>
</evidence>
<accession>A0A427XDK6</accession>
<name>A0A427XDK6_9TREE</name>
<organism evidence="2 3">
    <name type="scientific">Apiotrichum porosum</name>
    <dbReference type="NCBI Taxonomy" id="105984"/>
    <lineage>
        <taxon>Eukaryota</taxon>
        <taxon>Fungi</taxon>
        <taxon>Dikarya</taxon>
        <taxon>Basidiomycota</taxon>
        <taxon>Agaricomycotina</taxon>
        <taxon>Tremellomycetes</taxon>
        <taxon>Trichosporonales</taxon>
        <taxon>Trichosporonaceae</taxon>
        <taxon>Apiotrichum</taxon>
    </lineage>
</organism>
<keyword evidence="3" id="KW-1185">Reference proteome</keyword>
<feature type="region of interest" description="Disordered" evidence="1">
    <location>
        <begin position="68"/>
        <end position="146"/>
    </location>
</feature>
<dbReference type="GeneID" id="39588461"/>
<gene>
    <name evidence="2" type="ORF">EHS24_003918</name>
</gene>
<reference evidence="2 3" key="1">
    <citation type="submission" date="2018-11" db="EMBL/GenBank/DDBJ databases">
        <title>Genome sequence of Apiotrichum porosum DSM 27194.</title>
        <authorList>
            <person name="Aliyu H."/>
            <person name="Gorte O."/>
            <person name="Ochsenreither K."/>
        </authorList>
    </citation>
    <scope>NUCLEOTIDE SEQUENCE [LARGE SCALE GENOMIC DNA]</scope>
    <source>
        <strain evidence="2 3">DSM 27194</strain>
    </source>
</reference>
<comment type="caution">
    <text evidence="2">The sequence shown here is derived from an EMBL/GenBank/DDBJ whole genome shotgun (WGS) entry which is preliminary data.</text>
</comment>
<dbReference type="Proteomes" id="UP000279236">
    <property type="component" value="Unassembled WGS sequence"/>
</dbReference>
<dbReference type="EMBL" id="RSCE01000019">
    <property type="protein sequence ID" value="RSH76979.1"/>
    <property type="molecule type" value="Genomic_DNA"/>
</dbReference>
<evidence type="ECO:0000313" key="3">
    <source>
        <dbReference type="Proteomes" id="UP000279236"/>
    </source>
</evidence>
<evidence type="ECO:0000256" key="1">
    <source>
        <dbReference type="SAM" id="MobiDB-lite"/>
    </source>
</evidence>
<dbReference type="AlphaFoldDB" id="A0A427XDK6"/>